<organism evidence="1">
    <name type="scientific">marine sediment metagenome</name>
    <dbReference type="NCBI Taxonomy" id="412755"/>
    <lineage>
        <taxon>unclassified sequences</taxon>
        <taxon>metagenomes</taxon>
        <taxon>ecological metagenomes</taxon>
    </lineage>
</organism>
<dbReference type="AlphaFoldDB" id="X1RBN0"/>
<protein>
    <submittedName>
        <fullName evidence="1">Uncharacterized protein</fullName>
    </submittedName>
</protein>
<sequence>ETDEVLHRLGYSSDEITFYMSREDFRSDAEQVDTQLRYLHDAYVYRVMDFNEVTDRMGVLNLPSTRVERLFVLWDIEKLAKARKPTKAELMTFLRKKVIDEPVFVTEMEGLGYPEKYIGWYLQTV</sequence>
<accession>X1RBN0</accession>
<gene>
    <name evidence="1" type="ORF">S12H4_09996</name>
</gene>
<feature type="non-terminal residue" evidence="1">
    <location>
        <position position="1"/>
    </location>
</feature>
<proteinExistence type="predicted"/>
<name>X1RBN0_9ZZZZ</name>
<dbReference type="EMBL" id="BARW01004174">
    <property type="protein sequence ID" value="GAI60550.1"/>
    <property type="molecule type" value="Genomic_DNA"/>
</dbReference>
<evidence type="ECO:0000313" key="1">
    <source>
        <dbReference type="EMBL" id="GAI60550.1"/>
    </source>
</evidence>
<comment type="caution">
    <text evidence="1">The sequence shown here is derived from an EMBL/GenBank/DDBJ whole genome shotgun (WGS) entry which is preliminary data.</text>
</comment>
<reference evidence="1" key="1">
    <citation type="journal article" date="2014" name="Front. Microbiol.">
        <title>High frequency of phylogenetically diverse reductive dehalogenase-homologous genes in deep subseafloor sedimentary metagenomes.</title>
        <authorList>
            <person name="Kawai M."/>
            <person name="Futagami T."/>
            <person name="Toyoda A."/>
            <person name="Takaki Y."/>
            <person name="Nishi S."/>
            <person name="Hori S."/>
            <person name="Arai W."/>
            <person name="Tsubouchi T."/>
            <person name="Morono Y."/>
            <person name="Uchiyama I."/>
            <person name="Ito T."/>
            <person name="Fujiyama A."/>
            <person name="Inagaki F."/>
            <person name="Takami H."/>
        </authorList>
    </citation>
    <scope>NUCLEOTIDE SEQUENCE</scope>
    <source>
        <strain evidence="1">Expedition CK06-06</strain>
    </source>
</reference>